<dbReference type="EMBL" id="UOFV01000522">
    <property type="protein sequence ID" value="VAX05236.1"/>
    <property type="molecule type" value="Genomic_DNA"/>
</dbReference>
<dbReference type="Gene3D" id="3.20.160.10">
    <property type="entry name" value="vpa0580 domain like"/>
    <property type="match status" value="1"/>
</dbReference>
<reference evidence="1" key="1">
    <citation type="submission" date="2018-06" db="EMBL/GenBank/DDBJ databases">
        <authorList>
            <person name="Zhirakovskaya E."/>
        </authorList>
    </citation>
    <scope>NUCLEOTIDE SEQUENCE</scope>
</reference>
<name>A0A3B1AH79_9ZZZZ</name>
<dbReference type="AlphaFoldDB" id="A0A3B1AH79"/>
<protein>
    <submittedName>
        <fullName evidence="1">Type III effector HopPmaJ</fullName>
    </submittedName>
</protein>
<proteinExistence type="predicted"/>
<evidence type="ECO:0000313" key="1">
    <source>
        <dbReference type="EMBL" id="VAX05236.1"/>
    </source>
</evidence>
<dbReference type="InterPro" id="IPR014984">
    <property type="entry name" value="HopJ"/>
</dbReference>
<dbReference type="InterPro" id="IPR038604">
    <property type="entry name" value="HopJ_sf"/>
</dbReference>
<dbReference type="Pfam" id="PF08888">
    <property type="entry name" value="HopJ"/>
    <property type="match status" value="1"/>
</dbReference>
<accession>A0A3B1AH79</accession>
<organism evidence="1">
    <name type="scientific">hydrothermal vent metagenome</name>
    <dbReference type="NCBI Taxonomy" id="652676"/>
    <lineage>
        <taxon>unclassified sequences</taxon>
        <taxon>metagenomes</taxon>
        <taxon>ecological metagenomes</taxon>
    </lineage>
</organism>
<gene>
    <name evidence="1" type="ORF">MNBD_GAMMA19-2122</name>
</gene>
<sequence>MTIDELVTQIKTQPETVAFQDVIDCIDEHFEYTPTHFVNGRGHDQVINLPGSNEGSCKIFAFATTEGLTEEETLSCFGKYYREDVLQNPEGNDHENIRTFMRQGWSGVQFEQSALLQK</sequence>